<dbReference type="NCBIfam" id="NF038351">
    <property type="entry name" value="cyt_ox_assem_30"/>
    <property type="match status" value="1"/>
</dbReference>
<reference evidence="2 3" key="1">
    <citation type="submission" date="2015-09" db="EMBL/GenBank/DDBJ databases">
        <authorList>
            <person name="Jackson K.R."/>
            <person name="Lunt B.L."/>
            <person name="Fisher J.N.B."/>
            <person name="Gardner A.V."/>
            <person name="Bailey M.E."/>
            <person name="Deus L.M."/>
            <person name="Earl A.S."/>
            <person name="Gibby P.D."/>
            <person name="Hartmann K.A."/>
            <person name="Liu J.E."/>
            <person name="Manci A.M."/>
            <person name="Nielsen D.A."/>
            <person name="Solomon M.B."/>
            <person name="Breakwell D.P."/>
            <person name="Burnett S.H."/>
            <person name="Grose J.H."/>
        </authorList>
    </citation>
    <scope>NUCLEOTIDE SEQUENCE [LARGE SCALE GENOMIC DNA]</scope>
    <source>
        <strain evidence="2 3">2789STDY5608636</strain>
    </source>
</reference>
<dbReference type="InterPro" id="IPR018628">
    <property type="entry name" value="Coa3_CC"/>
</dbReference>
<gene>
    <name evidence="2" type="ORF">ERS370011_01490</name>
</gene>
<evidence type="ECO:0000259" key="1">
    <source>
        <dbReference type="Pfam" id="PF09813"/>
    </source>
</evidence>
<protein>
    <recommendedName>
        <fullName evidence="1">Cytochrome c oxidase assembly factor 3 mitochondrial coiled-coil domain-containing protein</fullName>
    </recommendedName>
</protein>
<accession>A0A0M7E803</accession>
<evidence type="ECO:0000313" key="2">
    <source>
        <dbReference type="EMBL" id="CUI62990.1"/>
    </source>
</evidence>
<name>A0A0M7E803_9BORD</name>
<dbReference type="EMBL" id="CYTV01000003">
    <property type="protein sequence ID" value="CUI62990.1"/>
    <property type="molecule type" value="Genomic_DNA"/>
</dbReference>
<sequence>MSAVMTPEQRRRNRIAGLILLAFVLAVFGWTFVRGAGFLARMAGQ</sequence>
<dbReference type="AlphaFoldDB" id="A0A0M7E803"/>
<feature type="domain" description="Cytochrome c oxidase assembly factor 3 mitochondrial coiled-coil" evidence="1">
    <location>
        <begin position="7"/>
        <end position="33"/>
    </location>
</feature>
<evidence type="ECO:0000313" key="3">
    <source>
        <dbReference type="Proteomes" id="UP000053096"/>
    </source>
</evidence>
<organism evidence="2 3">
    <name type="scientific">Bordetella pseudohinzii</name>
    <dbReference type="NCBI Taxonomy" id="1331258"/>
    <lineage>
        <taxon>Bacteria</taxon>
        <taxon>Pseudomonadati</taxon>
        <taxon>Pseudomonadota</taxon>
        <taxon>Betaproteobacteria</taxon>
        <taxon>Burkholderiales</taxon>
        <taxon>Alcaligenaceae</taxon>
        <taxon>Bordetella</taxon>
    </lineage>
</organism>
<dbReference type="Pfam" id="PF09813">
    <property type="entry name" value="Coa3_cc"/>
    <property type="match status" value="1"/>
</dbReference>
<dbReference type="InterPro" id="IPR047811">
    <property type="entry name" value="CytC_ox_assmbl_put"/>
</dbReference>
<dbReference type="Proteomes" id="UP000053096">
    <property type="component" value="Unassembled WGS sequence"/>
</dbReference>
<proteinExistence type="predicted"/>